<dbReference type="GO" id="GO:0006508">
    <property type="term" value="P:proteolysis"/>
    <property type="evidence" value="ECO:0007669"/>
    <property type="project" value="InterPro"/>
</dbReference>
<keyword evidence="5" id="KW-1185">Reference proteome</keyword>
<keyword evidence="1" id="KW-0378">Hydrolase</keyword>
<comment type="caution">
    <text evidence="4">The sequence shown here is derived from an EMBL/GenBank/DDBJ whole genome shotgun (WGS) entry which is preliminary data.</text>
</comment>
<dbReference type="InterPro" id="IPR029058">
    <property type="entry name" value="AB_hydrolase_fold"/>
</dbReference>
<dbReference type="SUPFAM" id="SSF53474">
    <property type="entry name" value="alpha/beta-Hydrolases"/>
    <property type="match status" value="1"/>
</dbReference>
<feature type="domain" description="Peptidase S9 prolyl oligopeptidase catalytic" evidence="2">
    <location>
        <begin position="257"/>
        <end position="337"/>
    </location>
</feature>
<accession>A0AAI8YD56</accession>
<dbReference type="PANTHER" id="PTHR48081">
    <property type="entry name" value="AB HYDROLASE SUPERFAMILY PROTEIN C4A8.06C"/>
    <property type="match status" value="1"/>
</dbReference>
<dbReference type="Pfam" id="PF00326">
    <property type="entry name" value="Peptidase_S9"/>
    <property type="match status" value="1"/>
</dbReference>
<evidence type="ECO:0000313" key="5">
    <source>
        <dbReference type="Proteomes" id="UP001295740"/>
    </source>
</evidence>
<dbReference type="GO" id="GO:0008236">
    <property type="term" value="F:serine-type peptidase activity"/>
    <property type="evidence" value="ECO:0007669"/>
    <property type="project" value="InterPro"/>
</dbReference>
<name>A0AAI8YD56_9PEZI</name>
<sequence length="343" mass="38092">MREPPLDLEHTPLGSIPLLPSFKIYAETYKQVNGQPIDAYIYIPKDLPLGKRPLLVRFHGGAFSEGTCDSWIHPWIFELALKHGAIMVSPDYRFRPESTLADELDDMGDFWTWVATTLPSVLSCPSISPTTPPTPSPSPELDLTNTAIVGESAGGYLTAQTALLNQTAPPIHLRALLMQYPLLSLARHLSELEALPETEKVLISVLEAHLSTLKATPGKIVTRVDNGARMELFGSMVHHGQFVSGGSTLAVGDANAYLDPMLSLETVRGAVPPTLLFHGREDTSVTVDKSEEWAEKFRRLQPDTPFMFVVRDGEEHIFDRDDTLATPWLKEPIEFVERFWPAK</sequence>
<dbReference type="AlphaFoldDB" id="A0AAI8YD56"/>
<reference evidence="4" key="1">
    <citation type="submission" date="2023-10" db="EMBL/GenBank/DDBJ databases">
        <authorList>
            <person name="Hackl T."/>
        </authorList>
    </citation>
    <scope>NUCLEOTIDE SEQUENCE</scope>
</reference>
<organism evidence="4 5">
    <name type="scientific">Anthostomella pinea</name>
    <dbReference type="NCBI Taxonomy" id="933095"/>
    <lineage>
        <taxon>Eukaryota</taxon>
        <taxon>Fungi</taxon>
        <taxon>Dikarya</taxon>
        <taxon>Ascomycota</taxon>
        <taxon>Pezizomycotina</taxon>
        <taxon>Sordariomycetes</taxon>
        <taxon>Xylariomycetidae</taxon>
        <taxon>Xylariales</taxon>
        <taxon>Xylariaceae</taxon>
        <taxon>Anthostomella</taxon>
    </lineage>
</organism>
<protein>
    <submittedName>
        <fullName evidence="4">Uu.00g102990.m01.CDS01</fullName>
    </submittedName>
</protein>
<dbReference type="Proteomes" id="UP001295740">
    <property type="component" value="Unassembled WGS sequence"/>
</dbReference>
<evidence type="ECO:0000259" key="2">
    <source>
        <dbReference type="Pfam" id="PF00326"/>
    </source>
</evidence>
<dbReference type="PANTHER" id="PTHR48081:SF3">
    <property type="entry name" value="ALPHA_BETA HYDROLASE FOLD-3 DOMAIN-CONTAINING PROTEIN"/>
    <property type="match status" value="1"/>
</dbReference>
<dbReference type="EMBL" id="CAUWAG010000004">
    <property type="protein sequence ID" value="CAJ2502905.1"/>
    <property type="molecule type" value="Genomic_DNA"/>
</dbReference>
<dbReference type="InterPro" id="IPR013094">
    <property type="entry name" value="AB_hydrolase_3"/>
</dbReference>
<gene>
    <name evidence="4" type="ORF">KHLLAP_LOCUS3373</name>
</gene>
<dbReference type="Gene3D" id="3.40.50.1820">
    <property type="entry name" value="alpha/beta hydrolase"/>
    <property type="match status" value="1"/>
</dbReference>
<dbReference type="InterPro" id="IPR001375">
    <property type="entry name" value="Peptidase_S9_cat"/>
</dbReference>
<proteinExistence type="predicted"/>
<dbReference type="InterPro" id="IPR050300">
    <property type="entry name" value="GDXG_lipolytic_enzyme"/>
</dbReference>
<dbReference type="Pfam" id="PF07859">
    <property type="entry name" value="Abhydrolase_3"/>
    <property type="match status" value="1"/>
</dbReference>
<evidence type="ECO:0000259" key="3">
    <source>
        <dbReference type="Pfam" id="PF07859"/>
    </source>
</evidence>
<evidence type="ECO:0000313" key="4">
    <source>
        <dbReference type="EMBL" id="CAJ2502905.1"/>
    </source>
</evidence>
<feature type="domain" description="Alpha/beta hydrolase fold-3" evidence="3">
    <location>
        <begin position="55"/>
        <end position="193"/>
    </location>
</feature>
<evidence type="ECO:0000256" key="1">
    <source>
        <dbReference type="ARBA" id="ARBA00022801"/>
    </source>
</evidence>